<organism evidence="2 3">
    <name type="scientific">Citrus x changshan-huyou</name>
    <dbReference type="NCBI Taxonomy" id="2935761"/>
    <lineage>
        <taxon>Eukaryota</taxon>
        <taxon>Viridiplantae</taxon>
        <taxon>Streptophyta</taxon>
        <taxon>Embryophyta</taxon>
        <taxon>Tracheophyta</taxon>
        <taxon>Spermatophyta</taxon>
        <taxon>Magnoliopsida</taxon>
        <taxon>eudicotyledons</taxon>
        <taxon>Gunneridae</taxon>
        <taxon>Pentapetalae</taxon>
        <taxon>rosids</taxon>
        <taxon>malvids</taxon>
        <taxon>Sapindales</taxon>
        <taxon>Rutaceae</taxon>
        <taxon>Aurantioideae</taxon>
        <taxon>Citrus</taxon>
    </lineage>
</organism>
<evidence type="ECO:0000256" key="1">
    <source>
        <dbReference type="SAM" id="MobiDB-lite"/>
    </source>
</evidence>
<evidence type="ECO:0000313" key="2">
    <source>
        <dbReference type="EMBL" id="KAK9189036.1"/>
    </source>
</evidence>
<evidence type="ECO:0000313" key="3">
    <source>
        <dbReference type="Proteomes" id="UP001428341"/>
    </source>
</evidence>
<accession>A0AAP0QKG7</accession>
<reference evidence="2 3" key="1">
    <citation type="submission" date="2024-05" db="EMBL/GenBank/DDBJ databases">
        <title>Haplotype-resolved chromosome-level genome assembly of Huyou (Citrus changshanensis).</title>
        <authorList>
            <person name="Miao C."/>
            <person name="Chen W."/>
            <person name="Wu Y."/>
            <person name="Wang L."/>
            <person name="Zhao S."/>
            <person name="Grierson D."/>
            <person name="Xu C."/>
            <person name="Chen K."/>
        </authorList>
    </citation>
    <scope>NUCLEOTIDE SEQUENCE [LARGE SCALE GENOMIC DNA]</scope>
    <source>
        <strain evidence="2">01-14</strain>
        <tissue evidence="2">Leaf</tissue>
    </source>
</reference>
<name>A0AAP0QKG7_9ROSI</name>
<protein>
    <submittedName>
        <fullName evidence="2">Uncharacterized protein</fullName>
    </submittedName>
</protein>
<dbReference type="Proteomes" id="UP001428341">
    <property type="component" value="Unassembled WGS sequence"/>
</dbReference>
<sequence length="199" mass="22744">MRNDDVIFTRIRLVIRWRLVVITCGLLGADRRFPVILAAENQPERRRSKLETRDYFTLLRWDCRRFWVTPPVGSCSPRLPLLFPTIHRHRESLFCSRSIVGIHGCRTLQATFDAKLDGQQLSIHQTIQQFMTSVDSRFEELSTEIHGSSNKPVGTSNPSHPSSSKYEGVLTGSEVSPVLRSMKMDVPKFDGSDPNGWIF</sequence>
<feature type="compositionally biased region" description="Polar residues" evidence="1">
    <location>
        <begin position="145"/>
        <end position="165"/>
    </location>
</feature>
<keyword evidence="3" id="KW-1185">Reference proteome</keyword>
<gene>
    <name evidence="2" type="ORF">WN944_020441</name>
</gene>
<dbReference type="AlphaFoldDB" id="A0AAP0QKG7"/>
<dbReference type="EMBL" id="JBCGBO010000007">
    <property type="protein sequence ID" value="KAK9189036.1"/>
    <property type="molecule type" value="Genomic_DNA"/>
</dbReference>
<proteinExistence type="predicted"/>
<feature type="region of interest" description="Disordered" evidence="1">
    <location>
        <begin position="145"/>
        <end position="169"/>
    </location>
</feature>
<comment type="caution">
    <text evidence="2">The sequence shown here is derived from an EMBL/GenBank/DDBJ whole genome shotgun (WGS) entry which is preliminary data.</text>
</comment>